<protein>
    <recommendedName>
        <fullName evidence="4">Transmembrane protein</fullName>
    </recommendedName>
</protein>
<name>A0A0K1P625_9MOLU</name>
<dbReference type="EMBL" id="CP012328">
    <property type="protein sequence ID" value="AKU79629.1"/>
    <property type="molecule type" value="Genomic_DNA"/>
</dbReference>
<gene>
    <name evidence="2" type="ORF">STURON_00383</name>
</gene>
<keyword evidence="1" id="KW-1133">Transmembrane helix</keyword>
<feature type="transmembrane region" description="Helical" evidence="1">
    <location>
        <begin position="37"/>
        <end position="59"/>
    </location>
</feature>
<dbReference type="AlphaFoldDB" id="A0A0K1P625"/>
<reference evidence="2 3" key="1">
    <citation type="journal article" date="2015" name="Genome Announc.">
        <title>Complete Genome Sequence of Spiroplasma turonicum Strain Tab4cT, a Parasite of a Horse Fly, Haematopota sp. (Diptera: Tabanidae).</title>
        <authorList>
            <person name="Davis R.E."/>
            <person name="Shao J."/>
            <person name="Zhao Y."/>
            <person name="Gasparich G.E."/>
            <person name="Gaynor B.J."/>
            <person name="Donofrio N."/>
        </authorList>
    </citation>
    <scope>NUCLEOTIDE SEQUENCE [LARGE SCALE GENOMIC DNA]</scope>
    <source>
        <strain evidence="2 3">Tab4c</strain>
    </source>
</reference>
<organism evidence="2 3">
    <name type="scientific">Spiroplasma turonicum</name>
    <dbReference type="NCBI Taxonomy" id="216946"/>
    <lineage>
        <taxon>Bacteria</taxon>
        <taxon>Bacillati</taxon>
        <taxon>Mycoplasmatota</taxon>
        <taxon>Mollicutes</taxon>
        <taxon>Entomoplasmatales</taxon>
        <taxon>Spiroplasmataceae</taxon>
        <taxon>Spiroplasma</taxon>
    </lineage>
</organism>
<keyword evidence="1" id="KW-0812">Transmembrane</keyword>
<feature type="transmembrane region" description="Helical" evidence="1">
    <location>
        <begin position="131"/>
        <end position="160"/>
    </location>
</feature>
<keyword evidence="3" id="KW-1185">Reference proteome</keyword>
<evidence type="ECO:0000256" key="1">
    <source>
        <dbReference type="SAM" id="Phobius"/>
    </source>
</evidence>
<keyword evidence="1" id="KW-0472">Membrane</keyword>
<dbReference type="STRING" id="216946.STURO_v1c03820"/>
<feature type="transmembrane region" description="Helical" evidence="1">
    <location>
        <begin position="172"/>
        <end position="190"/>
    </location>
</feature>
<evidence type="ECO:0000313" key="2">
    <source>
        <dbReference type="EMBL" id="AKU79629.1"/>
    </source>
</evidence>
<sequence>MINFNSIKNLKIYKKLFLIIFTVFNIIILNLENKELIKLFIFFDILPFILFMIFIFKKVNYNKQNIYSQGYNFWYFNNKILINYLLIFFLGLSSFYFQVSGLKNFILSDFIKLFLSNVNKTNFSIIDYKKFFFAFLIMLVDIMLVFTTFLINLWILLNIINISNVKMFLKPKYFFIFIKKLFFSFVFKFIDSYNLINKIIIKTLIKLINFIFIENIFYKIVNLNTFNKWSVVPFKIKYK</sequence>
<evidence type="ECO:0008006" key="4">
    <source>
        <dbReference type="Google" id="ProtNLM"/>
    </source>
</evidence>
<dbReference type="KEGG" id="stur:STURON_00383"/>
<accession>A0A0K1P625</accession>
<feature type="transmembrane region" description="Helical" evidence="1">
    <location>
        <begin position="12"/>
        <end position="31"/>
    </location>
</feature>
<feature type="transmembrane region" description="Helical" evidence="1">
    <location>
        <begin position="80"/>
        <end position="99"/>
    </location>
</feature>
<dbReference type="PATRIC" id="fig|216946.3.peg.383"/>
<feature type="transmembrane region" description="Helical" evidence="1">
    <location>
        <begin position="196"/>
        <end position="218"/>
    </location>
</feature>
<proteinExistence type="predicted"/>
<evidence type="ECO:0000313" key="3">
    <source>
        <dbReference type="Proteomes" id="UP000067243"/>
    </source>
</evidence>
<dbReference type="Proteomes" id="UP000067243">
    <property type="component" value="Chromosome"/>
</dbReference>